<comment type="subcellular location">
    <subcellularLocation>
        <location evidence="11">Cell membrane</location>
        <topology evidence="11">Peripheral membrane protein</topology>
        <orientation evidence="11">Cytoplasmic side</orientation>
    </subcellularLocation>
</comment>
<dbReference type="GO" id="GO:0016757">
    <property type="term" value="F:glycosyltransferase activity"/>
    <property type="evidence" value="ECO:0007669"/>
    <property type="project" value="UniProtKB-KW"/>
</dbReference>
<feature type="binding site" evidence="11">
    <location>
        <position position="192"/>
    </location>
    <ligand>
        <name>UDP-N-acetyl-alpha-D-glucosamine</name>
        <dbReference type="ChEBI" id="CHEBI:57705"/>
    </ligand>
</feature>
<dbReference type="EC" id="2.4.1.227" evidence="11"/>
<comment type="pathway">
    <text evidence="11">Cell wall biogenesis; peptidoglycan biosynthesis.</text>
</comment>
<dbReference type="Proteomes" id="UP001154265">
    <property type="component" value="Unassembled WGS sequence"/>
</dbReference>
<evidence type="ECO:0000256" key="1">
    <source>
        <dbReference type="ARBA" id="ARBA00022475"/>
    </source>
</evidence>
<evidence type="ECO:0000256" key="6">
    <source>
        <dbReference type="ARBA" id="ARBA00022960"/>
    </source>
</evidence>
<keyword evidence="6 11" id="KW-0133">Cell shape</keyword>
<evidence type="ECO:0000256" key="7">
    <source>
        <dbReference type="ARBA" id="ARBA00022984"/>
    </source>
</evidence>
<comment type="similarity">
    <text evidence="11">Belongs to the glycosyltransferase 28 family. MurG subfamily.</text>
</comment>
<evidence type="ECO:0000259" key="12">
    <source>
        <dbReference type="Pfam" id="PF03033"/>
    </source>
</evidence>
<dbReference type="CDD" id="cd03785">
    <property type="entry name" value="GT28_MurG"/>
    <property type="match status" value="1"/>
</dbReference>
<keyword evidence="3 11" id="KW-0132">Cell division</keyword>
<gene>
    <name evidence="11 14" type="primary">murG</name>
    <name evidence="14" type="ORF">L3556_10410</name>
</gene>
<dbReference type="EMBL" id="JAKKUT010000002">
    <property type="protein sequence ID" value="MDG2991338.1"/>
    <property type="molecule type" value="Genomic_DNA"/>
</dbReference>
<feature type="domain" description="Glycosyl transferase family 28 C-terminal" evidence="13">
    <location>
        <begin position="186"/>
        <end position="344"/>
    </location>
</feature>
<dbReference type="RefSeq" id="WP_277867208.1">
    <property type="nucleotide sequence ID" value="NZ_JAKKUT010000002.1"/>
</dbReference>
<evidence type="ECO:0000256" key="8">
    <source>
        <dbReference type="ARBA" id="ARBA00023136"/>
    </source>
</evidence>
<keyword evidence="5 11" id="KW-0808">Transferase</keyword>
<feature type="binding site" evidence="11">
    <location>
        <position position="122"/>
    </location>
    <ligand>
        <name>UDP-N-acetyl-alpha-D-glucosamine</name>
        <dbReference type="ChEBI" id="CHEBI:57705"/>
    </ligand>
</feature>
<feature type="binding site" evidence="11">
    <location>
        <begin position="13"/>
        <end position="15"/>
    </location>
    <ligand>
        <name>UDP-N-acetyl-alpha-D-glucosamine</name>
        <dbReference type="ChEBI" id="CHEBI:57705"/>
    </ligand>
</feature>
<keyword evidence="4 11" id="KW-0328">Glycosyltransferase</keyword>
<proteinExistence type="inferred from homology"/>
<dbReference type="PANTHER" id="PTHR21015:SF22">
    <property type="entry name" value="GLYCOSYLTRANSFERASE"/>
    <property type="match status" value="1"/>
</dbReference>
<comment type="function">
    <text evidence="11">Cell wall formation. Catalyzes the transfer of a GlcNAc subunit on undecaprenyl-pyrophosphoryl-MurNAc-pentapeptide (lipid intermediate I) to form undecaprenyl-pyrophosphoryl-MurNAc-(pentapeptide)GlcNAc (lipid intermediate II).</text>
</comment>
<dbReference type="InterPro" id="IPR004276">
    <property type="entry name" value="GlycoTrans_28_N"/>
</dbReference>
<evidence type="ECO:0000256" key="11">
    <source>
        <dbReference type="HAMAP-Rule" id="MF_00033"/>
    </source>
</evidence>
<dbReference type="Pfam" id="PF03033">
    <property type="entry name" value="Glyco_transf_28"/>
    <property type="match status" value="1"/>
</dbReference>
<evidence type="ECO:0000256" key="9">
    <source>
        <dbReference type="ARBA" id="ARBA00023306"/>
    </source>
</evidence>
<dbReference type="Pfam" id="PF04101">
    <property type="entry name" value="Glyco_tran_28_C"/>
    <property type="match status" value="1"/>
</dbReference>
<keyword evidence="2" id="KW-0997">Cell inner membrane</keyword>
<dbReference type="InterPro" id="IPR007235">
    <property type="entry name" value="Glyco_trans_28_C"/>
</dbReference>
<comment type="caution">
    <text evidence="11">Lacks conserved residue(s) required for the propagation of feature annotation.</text>
</comment>
<comment type="catalytic activity">
    <reaction evidence="11">
        <text>di-trans,octa-cis-undecaprenyl diphospho-N-acetyl-alpha-D-muramoyl-L-alanyl-D-glutamyl-meso-2,6-diaminopimeloyl-D-alanyl-D-alanine + UDP-N-acetyl-alpha-D-glucosamine = di-trans,octa-cis-undecaprenyl diphospho-[N-acetyl-alpha-D-glucosaminyl-(1-&gt;4)]-N-acetyl-alpha-D-muramoyl-L-alanyl-D-glutamyl-meso-2,6-diaminopimeloyl-D-alanyl-D-alanine + UDP + H(+)</text>
        <dbReference type="Rhea" id="RHEA:31227"/>
        <dbReference type="ChEBI" id="CHEBI:15378"/>
        <dbReference type="ChEBI" id="CHEBI:57705"/>
        <dbReference type="ChEBI" id="CHEBI:58223"/>
        <dbReference type="ChEBI" id="CHEBI:61387"/>
        <dbReference type="ChEBI" id="CHEBI:61388"/>
        <dbReference type="EC" id="2.4.1.227"/>
    </reaction>
</comment>
<evidence type="ECO:0000256" key="5">
    <source>
        <dbReference type="ARBA" id="ARBA00022679"/>
    </source>
</evidence>
<keyword evidence="8 11" id="KW-0472">Membrane</keyword>
<feature type="binding site" evidence="11">
    <location>
        <position position="166"/>
    </location>
    <ligand>
        <name>UDP-N-acetyl-alpha-D-glucosamine</name>
        <dbReference type="ChEBI" id="CHEBI:57705"/>
    </ligand>
</feature>
<keyword evidence="10 11" id="KW-0961">Cell wall biogenesis/degradation</keyword>
<evidence type="ECO:0000259" key="13">
    <source>
        <dbReference type="Pfam" id="PF04101"/>
    </source>
</evidence>
<evidence type="ECO:0000256" key="3">
    <source>
        <dbReference type="ARBA" id="ARBA00022618"/>
    </source>
</evidence>
<accession>A0ABT6F0E7</accession>
<dbReference type="PANTHER" id="PTHR21015">
    <property type="entry name" value="UDP-N-ACETYLGLUCOSAMINE--N-ACETYLMURAMYL-(PENTAPEPTIDE) PYROPHOSPHORYL-UNDECAPRENOL N-ACETYLGLUCOSAMINE TRANSFERASE 1"/>
    <property type="match status" value="1"/>
</dbReference>
<dbReference type="HAMAP" id="MF_00033">
    <property type="entry name" value="MurG"/>
    <property type="match status" value="1"/>
</dbReference>
<reference evidence="14" key="1">
    <citation type="journal article" date="2022" name="Genome Biol. Evol.">
        <title>A New Gene Family Diagnostic for Intracellular Biomineralization of Amorphous Ca Carbonates by Cyanobacteria.</title>
        <authorList>
            <person name="Benzerara K."/>
            <person name="Duprat E."/>
            <person name="Bitard-Feildel T."/>
            <person name="Caumes G."/>
            <person name="Cassier-Chauvat C."/>
            <person name="Chauvat F."/>
            <person name="Dezi M."/>
            <person name="Diop S.I."/>
            <person name="Gaschignard G."/>
            <person name="Gorgen S."/>
            <person name="Gugger M."/>
            <person name="Lopez-Garcia P."/>
            <person name="Millet M."/>
            <person name="Skouri-Panet F."/>
            <person name="Moreira D."/>
            <person name="Callebaut I."/>
        </authorList>
    </citation>
    <scope>NUCLEOTIDE SEQUENCE</scope>
    <source>
        <strain evidence="14">G9</strain>
    </source>
</reference>
<evidence type="ECO:0000256" key="2">
    <source>
        <dbReference type="ARBA" id="ARBA00022519"/>
    </source>
</evidence>
<dbReference type="Gene3D" id="3.40.50.2000">
    <property type="entry name" value="Glycogen Phosphorylase B"/>
    <property type="match status" value="2"/>
</dbReference>
<keyword evidence="7 11" id="KW-0573">Peptidoglycan synthesis</keyword>
<keyword evidence="1 11" id="KW-1003">Cell membrane</keyword>
<evidence type="ECO:0000313" key="15">
    <source>
        <dbReference type="Proteomes" id="UP001154265"/>
    </source>
</evidence>
<evidence type="ECO:0000256" key="10">
    <source>
        <dbReference type="ARBA" id="ARBA00023316"/>
    </source>
</evidence>
<dbReference type="NCBIfam" id="TIGR01133">
    <property type="entry name" value="murG"/>
    <property type="match status" value="1"/>
</dbReference>
<evidence type="ECO:0000313" key="14">
    <source>
        <dbReference type="EMBL" id="MDG2991338.1"/>
    </source>
</evidence>
<dbReference type="SUPFAM" id="SSF53756">
    <property type="entry name" value="UDP-Glycosyltransferase/glycogen phosphorylase"/>
    <property type="match status" value="1"/>
</dbReference>
<feature type="binding site" evidence="11">
    <location>
        <position position="286"/>
    </location>
    <ligand>
        <name>UDP-N-acetyl-alpha-D-glucosamine</name>
        <dbReference type="ChEBI" id="CHEBI:57705"/>
    </ligand>
</feature>
<keyword evidence="9 11" id="KW-0131">Cell cycle</keyword>
<protein>
    <recommendedName>
        <fullName evidence="11">UDP-N-acetylglucosamine--N-acetylmuramyl-(pentapeptide) pyrophosphoryl-undecaprenol N-acetylglucosamine transferase</fullName>
        <ecNumber evidence="11">2.4.1.227</ecNumber>
    </recommendedName>
    <alternativeName>
        <fullName evidence="11">Undecaprenyl-PP-MurNAc-pentapeptide-UDPGlcNAc GlcNAc transferase</fullName>
    </alternativeName>
</protein>
<feature type="domain" description="Glycosyltransferase family 28 N-terminal" evidence="12">
    <location>
        <begin position="7"/>
        <end position="140"/>
    </location>
</feature>
<sequence>MARPKLLIAASGTGGHLFPALAVAKALPDYDIHWLGVPDRLETQLVPGIYPLHQVPLQGFQGRNPIAQLRPLGQLLGAIQKTRTLIRQEGIQGVFTTGGYIAAPGILAARSLGCPTLLHESNALPGKVTRALAPWCSQVAVGMAEAVQHLDKKTGRTIAVTGTPVRPEFLGPQALDLAIPEDSPLIVVMGGSQGAVALNQKVREAIPHWLETGAWVVHLTGTNDPDAHSLSHPHYVVLPFYDNMAGLLQRADLAISRAGASALTELTLTGTPGLLIPYPYAAENHQRHNGDVLVKAGAAEMISQGDLTGDRLQKLILDWLGNPTKLKAMAHQARSLAVPDSTEQLATLVRQLIPPTHPN</sequence>
<keyword evidence="15" id="KW-1185">Reference proteome</keyword>
<name>A0ABT6F0E7_9SYNE</name>
<reference evidence="14" key="2">
    <citation type="submission" date="2022-01" db="EMBL/GenBank/DDBJ databases">
        <authorList>
            <person name="Zivanovic Y."/>
            <person name="Moreira D."/>
            <person name="Lopez-Garcia P."/>
        </authorList>
    </citation>
    <scope>NUCLEOTIDE SEQUENCE</scope>
    <source>
        <strain evidence="14">G9</strain>
    </source>
</reference>
<evidence type="ECO:0000256" key="4">
    <source>
        <dbReference type="ARBA" id="ARBA00022676"/>
    </source>
</evidence>
<comment type="caution">
    <text evidence="14">The sequence shown here is derived from an EMBL/GenBank/DDBJ whole genome shotgun (WGS) entry which is preliminary data.</text>
</comment>
<dbReference type="InterPro" id="IPR006009">
    <property type="entry name" value="GlcNAc_MurG"/>
</dbReference>
<organism evidence="14 15">
    <name type="scientific">Candidatus Synechococcus calcipolaris G9</name>
    <dbReference type="NCBI Taxonomy" id="1497997"/>
    <lineage>
        <taxon>Bacteria</taxon>
        <taxon>Bacillati</taxon>
        <taxon>Cyanobacteriota</taxon>
        <taxon>Cyanophyceae</taxon>
        <taxon>Synechococcales</taxon>
        <taxon>Synechococcaceae</taxon>
        <taxon>Synechococcus</taxon>
    </lineage>
</organism>